<keyword evidence="1" id="KW-0472">Membrane</keyword>
<feature type="transmembrane region" description="Helical" evidence="1">
    <location>
        <begin position="18"/>
        <end position="38"/>
    </location>
</feature>
<comment type="caution">
    <text evidence="3">The sequence shown here is derived from an EMBL/GenBank/DDBJ whole genome shotgun (WGS) entry which is preliminary data.</text>
</comment>
<keyword evidence="1" id="KW-1133">Transmembrane helix</keyword>
<feature type="domain" description="LicD/FKTN/FKRP nucleotidyltransferase" evidence="2">
    <location>
        <begin position="72"/>
        <end position="103"/>
    </location>
</feature>
<protein>
    <recommendedName>
        <fullName evidence="2">LicD/FKTN/FKRP nucleotidyltransferase domain-containing protein</fullName>
    </recommendedName>
</protein>
<evidence type="ECO:0000313" key="3">
    <source>
        <dbReference type="EMBL" id="CAH3157227.1"/>
    </source>
</evidence>
<dbReference type="Pfam" id="PF04991">
    <property type="entry name" value="LicD"/>
    <property type="match status" value="1"/>
</dbReference>
<name>A0AAU9XTA1_9CNID</name>
<reference evidence="3 4" key="1">
    <citation type="submission" date="2022-05" db="EMBL/GenBank/DDBJ databases">
        <authorList>
            <consortium name="Genoscope - CEA"/>
            <person name="William W."/>
        </authorList>
    </citation>
    <scope>NUCLEOTIDE SEQUENCE [LARGE SCALE GENOMIC DNA]</scope>
</reference>
<dbReference type="EMBL" id="CALNXJ010000063">
    <property type="protein sequence ID" value="CAH3157227.1"/>
    <property type="molecule type" value="Genomic_DNA"/>
</dbReference>
<evidence type="ECO:0000256" key="1">
    <source>
        <dbReference type="SAM" id="Phobius"/>
    </source>
</evidence>
<accession>A0AAU9XTA1</accession>
<evidence type="ECO:0000259" key="2">
    <source>
        <dbReference type="Pfam" id="PF04991"/>
    </source>
</evidence>
<dbReference type="GO" id="GO:0009100">
    <property type="term" value="P:glycoprotein metabolic process"/>
    <property type="evidence" value="ECO:0007669"/>
    <property type="project" value="UniProtKB-ARBA"/>
</dbReference>
<dbReference type="AlphaFoldDB" id="A0AAU9XTA1"/>
<sequence length="242" mass="28173">MFCCDFSSRRRRMLANRLLIISSVIVLLVLISLHLVILPSVSGGYNEECYLPLERRQTLRMMVKNISRVFDKYGVQYWLDYGTLLGAYRIGDILPYDHDADISYILETEKPEAFRELRELGMQANGLVAVLGDVTVDFMRWQPVNVSSYISGKTETMLRKYYPPSSKDNLILKYHHTLETSPMSWVVPFKKFYFQEVNVALPNSPDKLLAFRYPYTFGTLGLPFPYKWKCWVPCYLRKSNGC</sequence>
<dbReference type="InterPro" id="IPR052613">
    <property type="entry name" value="LicD_transferase"/>
</dbReference>
<dbReference type="PANTHER" id="PTHR13627:SF35">
    <property type="entry name" value="LICD FAMILY PROTEIN"/>
    <property type="match status" value="1"/>
</dbReference>
<proteinExistence type="predicted"/>
<organism evidence="3 4">
    <name type="scientific">Pocillopora meandrina</name>
    <dbReference type="NCBI Taxonomy" id="46732"/>
    <lineage>
        <taxon>Eukaryota</taxon>
        <taxon>Metazoa</taxon>
        <taxon>Cnidaria</taxon>
        <taxon>Anthozoa</taxon>
        <taxon>Hexacorallia</taxon>
        <taxon>Scleractinia</taxon>
        <taxon>Astrocoeniina</taxon>
        <taxon>Pocilloporidae</taxon>
        <taxon>Pocillopora</taxon>
    </lineage>
</organism>
<dbReference type="InterPro" id="IPR007074">
    <property type="entry name" value="LicD/FKTN/FKRP_NTP_transf"/>
</dbReference>
<evidence type="ECO:0000313" key="4">
    <source>
        <dbReference type="Proteomes" id="UP001159428"/>
    </source>
</evidence>
<dbReference type="PANTHER" id="PTHR13627">
    <property type="entry name" value="FUKUTIN RELATED PROTEIN"/>
    <property type="match status" value="1"/>
</dbReference>
<dbReference type="Proteomes" id="UP001159428">
    <property type="component" value="Unassembled WGS sequence"/>
</dbReference>
<gene>
    <name evidence="3" type="ORF">PMEA_00029923</name>
</gene>
<keyword evidence="4" id="KW-1185">Reference proteome</keyword>
<keyword evidence="1" id="KW-0812">Transmembrane</keyword>